<dbReference type="PANTHER" id="PTHR23514">
    <property type="entry name" value="BYPASS OF STOP CODON PROTEIN 6"/>
    <property type="match status" value="1"/>
</dbReference>
<dbReference type="InterPro" id="IPR011701">
    <property type="entry name" value="MFS"/>
</dbReference>
<dbReference type="KEGG" id="xcl:G4Z02_02320"/>
<gene>
    <name evidence="9" type="ORF">G4Z02_02320</name>
</gene>
<keyword evidence="5 7" id="KW-1133">Transmembrane helix</keyword>
<dbReference type="InterPro" id="IPR036259">
    <property type="entry name" value="MFS_trans_sf"/>
</dbReference>
<reference evidence="9 10" key="1">
    <citation type="submission" date="2020-02" db="EMBL/GenBank/DDBJ databases">
        <authorList>
            <person name="Zheng R.K."/>
            <person name="Sun C.M."/>
        </authorList>
    </citation>
    <scope>NUCLEOTIDE SEQUENCE [LARGE SCALE GENOMIC DNA]</scope>
    <source>
        <strain evidence="10">zrk13</strain>
    </source>
</reference>
<keyword evidence="4 7" id="KW-0812">Transmembrane</keyword>
<dbReference type="PANTHER" id="PTHR23514:SF3">
    <property type="entry name" value="BYPASS OF STOP CODON PROTEIN 6"/>
    <property type="match status" value="1"/>
</dbReference>
<dbReference type="PROSITE" id="PS50850">
    <property type="entry name" value="MFS"/>
    <property type="match status" value="1"/>
</dbReference>
<dbReference type="RefSeq" id="WP_258878250.1">
    <property type="nucleotide sequence ID" value="NZ_CP048914.1"/>
</dbReference>
<dbReference type="GO" id="GO:0022857">
    <property type="term" value="F:transmembrane transporter activity"/>
    <property type="evidence" value="ECO:0007669"/>
    <property type="project" value="InterPro"/>
</dbReference>
<evidence type="ECO:0000256" key="2">
    <source>
        <dbReference type="ARBA" id="ARBA00008335"/>
    </source>
</evidence>
<evidence type="ECO:0000256" key="6">
    <source>
        <dbReference type="ARBA" id="ARBA00023136"/>
    </source>
</evidence>
<sequence>MKRKAIIVLFVIYLAFIALGLPDALLGSAWNLTRDELGVSVGSIGIITLISYILTMIATYNAPAILKHVQTKTVTFISIVLSSLALLAISQINSFYQIILFAIPLGISAGAIDMSLNHYIAVHFKASHMSYLHSFYGLGVTFGPLIMAKTLENNSWRNGYIVVGILLLVIAVAMLLSFPFWDEETKEHRDEHHTHHSLKSILQTKGVKHSLAIFLIYVHIESLLGVFIASYVYEIKGFSYSEAALATMSYFLALTLGRIMSGILSDKLHPNILIISGEIVMLLGSLLLLLPLNNIYLIYLFVGLIGLGSGPVFPNMMHMNPSNFDKQKMSKIMSLQMVIGYLGFGLITPLMGQVFDLVSINIYPYITTIMSFVLLIITVQLIQFKLHIK</sequence>
<name>A0A7L7KPC4_9MOLU</name>
<feature type="transmembrane region" description="Helical" evidence="7">
    <location>
        <begin position="98"/>
        <end position="119"/>
    </location>
</feature>
<evidence type="ECO:0000313" key="9">
    <source>
        <dbReference type="EMBL" id="QMS84631.1"/>
    </source>
</evidence>
<keyword evidence="6 7" id="KW-0472">Membrane</keyword>
<proteinExistence type="inferred from homology"/>
<evidence type="ECO:0000256" key="4">
    <source>
        <dbReference type="ARBA" id="ARBA00022692"/>
    </source>
</evidence>
<dbReference type="AlphaFoldDB" id="A0A7L7KPC4"/>
<feature type="transmembrane region" description="Helical" evidence="7">
    <location>
        <begin position="211"/>
        <end position="233"/>
    </location>
</feature>
<evidence type="ECO:0000259" key="8">
    <source>
        <dbReference type="PROSITE" id="PS50850"/>
    </source>
</evidence>
<protein>
    <submittedName>
        <fullName evidence="9">MFS transporter</fullName>
    </submittedName>
</protein>
<keyword evidence="10" id="KW-1185">Reference proteome</keyword>
<dbReference type="SUPFAM" id="SSF103473">
    <property type="entry name" value="MFS general substrate transporter"/>
    <property type="match status" value="1"/>
</dbReference>
<evidence type="ECO:0000256" key="3">
    <source>
        <dbReference type="ARBA" id="ARBA00022448"/>
    </source>
</evidence>
<feature type="transmembrane region" description="Helical" evidence="7">
    <location>
        <begin position="362"/>
        <end position="382"/>
    </location>
</feature>
<organism evidence="9 10">
    <name type="scientific">Candidatus Xianfuyuplasma coldseepsis</name>
    <dbReference type="NCBI Taxonomy" id="2782163"/>
    <lineage>
        <taxon>Bacteria</taxon>
        <taxon>Bacillati</taxon>
        <taxon>Mycoplasmatota</taxon>
        <taxon>Mollicutes</taxon>
        <taxon>Candidatus Izemoplasmatales</taxon>
        <taxon>Candidatus Izemoplasmataceae</taxon>
        <taxon>Candidatus Xianfuyuplasma</taxon>
    </lineage>
</organism>
<dbReference type="InterPro" id="IPR020846">
    <property type="entry name" value="MFS_dom"/>
</dbReference>
<feature type="transmembrane region" description="Helical" evidence="7">
    <location>
        <begin position="160"/>
        <end position="181"/>
    </location>
</feature>
<feature type="domain" description="Major facilitator superfamily (MFS) profile" evidence="8">
    <location>
        <begin position="8"/>
        <end position="385"/>
    </location>
</feature>
<feature type="transmembrane region" description="Helical" evidence="7">
    <location>
        <begin position="338"/>
        <end position="356"/>
    </location>
</feature>
<feature type="transmembrane region" description="Helical" evidence="7">
    <location>
        <begin position="272"/>
        <end position="290"/>
    </location>
</feature>
<dbReference type="Pfam" id="PF07690">
    <property type="entry name" value="MFS_1"/>
    <property type="match status" value="2"/>
</dbReference>
<comment type="subcellular location">
    <subcellularLocation>
        <location evidence="1">Cell membrane</location>
        <topology evidence="1">Multi-pass membrane protein</topology>
    </subcellularLocation>
</comment>
<dbReference type="Gene3D" id="1.20.1250.20">
    <property type="entry name" value="MFS general substrate transporter like domains"/>
    <property type="match status" value="1"/>
</dbReference>
<evidence type="ECO:0000256" key="7">
    <source>
        <dbReference type="SAM" id="Phobius"/>
    </source>
</evidence>
<dbReference type="Proteomes" id="UP000514720">
    <property type="component" value="Chromosome"/>
</dbReference>
<dbReference type="InterPro" id="IPR051788">
    <property type="entry name" value="MFS_Transporter"/>
</dbReference>
<dbReference type="GO" id="GO:0005886">
    <property type="term" value="C:plasma membrane"/>
    <property type="evidence" value="ECO:0007669"/>
    <property type="project" value="UniProtKB-SubCell"/>
</dbReference>
<keyword evidence="3" id="KW-0813">Transport</keyword>
<evidence type="ECO:0000256" key="1">
    <source>
        <dbReference type="ARBA" id="ARBA00004651"/>
    </source>
</evidence>
<feature type="transmembrane region" description="Helical" evidence="7">
    <location>
        <begin position="131"/>
        <end position="148"/>
    </location>
</feature>
<feature type="transmembrane region" description="Helical" evidence="7">
    <location>
        <begin position="296"/>
        <end position="317"/>
    </location>
</feature>
<dbReference type="EMBL" id="CP048914">
    <property type="protein sequence ID" value="QMS84631.1"/>
    <property type="molecule type" value="Genomic_DNA"/>
</dbReference>
<evidence type="ECO:0000313" key="10">
    <source>
        <dbReference type="Proteomes" id="UP000514720"/>
    </source>
</evidence>
<feature type="transmembrane region" description="Helical" evidence="7">
    <location>
        <begin position="74"/>
        <end position="92"/>
    </location>
</feature>
<comment type="similarity">
    <text evidence="2">Belongs to the major facilitator superfamily.</text>
</comment>
<feature type="transmembrane region" description="Helical" evidence="7">
    <location>
        <begin position="239"/>
        <end position="260"/>
    </location>
</feature>
<feature type="transmembrane region" description="Helical" evidence="7">
    <location>
        <begin position="44"/>
        <end position="62"/>
    </location>
</feature>
<evidence type="ECO:0000256" key="5">
    <source>
        <dbReference type="ARBA" id="ARBA00022989"/>
    </source>
</evidence>
<accession>A0A7L7KPC4</accession>